<evidence type="ECO:0000256" key="2">
    <source>
        <dbReference type="SAM" id="Phobius"/>
    </source>
</evidence>
<dbReference type="InterPro" id="IPR000884">
    <property type="entry name" value="TSP1_rpt"/>
</dbReference>
<feature type="compositionally biased region" description="Polar residues" evidence="1">
    <location>
        <begin position="60"/>
        <end position="73"/>
    </location>
</feature>
<sequence>SHFLPSDETVRFWEMTVWRLLLLLFLLHTLIEGAFSGYLRNLLRSGTTTKFPPRKGRPVNQGNGETTGETNVPTEAPETTEGPRNSTIGGSTQLPGTGGTTGPPQPGTGVPSPGPGSTGVPGVSTTSPASTTTRCFVGVWSEWREEMSCNAACGACGTVVRRRSCTTAAAGCPCDGDFRESRPCRISACPYPQPACCPPFTLIYVNGTFACGPQSEIVISEYMAEIAARASTSTRSPTTALIATRPHRTSPGEGKGTTTTTAVSGTTRTGTTVPPSPTLVPTALPGPEPTGPAGTEPTGAPATTQEPERSSGSPVEKTTEGGGEETTAGEEGEIDRRPWYHRLKPMKRQPSDEMETPMWLQYLDIA</sequence>
<evidence type="ECO:0000313" key="4">
    <source>
        <dbReference type="Proteomes" id="UP001432027"/>
    </source>
</evidence>
<feature type="compositionally biased region" description="Low complexity" evidence="1">
    <location>
        <begin position="291"/>
        <end position="305"/>
    </location>
</feature>
<dbReference type="PANTHER" id="PTHR31507">
    <property type="entry name" value="PROTEIN CBG15923"/>
    <property type="match status" value="1"/>
</dbReference>
<reference evidence="3" key="1">
    <citation type="submission" date="2023-10" db="EMBL/GenBank/DDBJ databases">
        <title>Genome assembly of Pristionchus species.</title>
        <authorList>
            <person name="Yoshida K."/>
            <person name="Sommer R.J."/>
        </authorList>
    </citation>
    <scope>NUCLEOTIDE SEQUENCE</scope>
    <source>
        <strain evidence="3">RS0144</strain>
    </source>
</reference>
<dbReference type="Gene3D" id="2.20.100.10">
    <property type="entry name" value="Thrombospondin type-1 (TSP1) repeat"/>
    <property type="match status" value="1"/>
</dbReference>
<evidence type="ECO:0000313" key="3">
    <source>
        <dbReference type="EMBL" id="GMT01167.1"/>
    </source>
</evidence>
<feature type="region of interest" description="Disordered" evidence="1">
    <location>
        <begin position="45"/>
        <end position="129"/>
    </location>
</feature>
<dbReference type="Proteomes" id="UP001432027">
    <property type="component" value="Unassembled WGS sequence"/>
</dbReference>
<dbReference type="InterPro" id="IPR036383">
    <property type="entry name" value="TSP1_rpt_sf"/>
</dbReference>
<feature type="region of interest" description="Disordered" evidence="1">
    <location>
        <begin position="231"/>
        <end position="358"/>
    </location>
</feature>
<name>A0AAV5U486_9BILA</name>
<keyword evidence="4" id="KW-1185">Reference proteome</keyword>
<proteinExistence type="predicted"/>
<organism evidence="3 4">
    <name type="scientific">Pristionchus entomophagus</name>
    <dbReference type="NCBI Taxonomy" id="358040"/>
    <lineage>
        <taxon>Eukaryota</taxon>
        <taxon>Metazoa</taxon>
        <taxon>Ecdysozoa</taxon>
        <taxon>Nematoda</taxon>
        <taxon>Chromadorea</taxon>
        <taxon>Rhabditida</taxon>
        <taxon>Rhabditina</taxon>
        <taxon>Diplogasteromorpha</taxon>
        <taxon>Diplogasteroidea</taxon>
        <taxon>Neodiplogasteridae</taxon>
        <taxon>Pristionchus</taxon>
    </lineage>
</organism>
<dbReference type="AlphaFoldDB" id="A0AAV5U486"/>
<evidence type="ECO:0000256" key="1">
    <source>
        <dbReference type="SAM" id="MobiDB-lite"/>
    </source>
</evidence>
<dbReference type="PROSITE" id="PS50092">
    <property type="entry name" value="TSP1"/>
    <property type="match status" value="1"/>
</dbReference>
<feature type="compositionally biased region" description="Pro residues" evidence="1">
    <location>
        <begin position="274"/>
        <end position="290"/>
    </location>
</feature>
<feature type="compositionally biased region" description="Low complexity" evidence="1">
    <location>
        <begin position="118"/>
        <end position="128"/>
    </location>
</feature>
<protein>
    <submittedName>
        <fullName evidence="3">Uncharacterized protein</fullName>
    </submittedName>
</protein>
<feature type="non-terminal residue" evidence="3">
    <location>
        <position position="1"/>
    </location>
</feature>
<comment type="caution">
    <text evidence="3">The sequence shown here is derived from an EMBL/GenBank/DDBJ whole genome shotgun (WGS) entry which is preliminary data.</text>
</comment>
<keyword evidence="2" id="KW-0812">Transmembrane</keyword>
<keyword evidence="2" id="KW-0472">Membrane</keyword>
<dbReference type="SUPFAM" id="SSF82895">
    <property type="entry name" value="TSP-1 type 1 repeat"/>
    <property type="match status" value="1"/>
</dbReference>
<feature type="compositionally biased region" description="Low complexity" evidence="1">
    <location>
        <begin position="249"/>
        <end position="273"/>
    </location>
</feature>
<accession>A0AAV5U486</accession>
<feature type="compositionally biased region" description="Low complexity" evidence="1">
    <location>
        <begin position="231"/>
        <end position="240"/>
    </location>
</feature>
<dbReference type="PANTHER" id="PTHR31507:SF3">
    <property type="entry name" value="TIL DOMAIN-CONTAINING PROTEIN"/>
    <property type="match status" value="1"/>
</dbReference>
<gene>
    <name evidence="3" type="ORF">PENTCL1PPCAC_23341</name>
</gene>
<feature type="transmembrane region" description="Helical" evidence="2">
    <location>
        <begin position="20"/>
        <end position="39"/>
    </location>
</feature>
<dbReference type="EMBL" id="BTSX01000005">
    <property type="protein sequence ID" value="GMT01167.1"/>
    <property type="molecule type" value="Genomic_DNA"/>
</dbReference>
<keyword evidence="2" id="KW-1133">Transmembrane helix</keyword>